<name>A0ABR2ZM37_9AGAR</name>
<keyword evidence="1" id="KW-0560">Oxidoreductase</keyword>
<sequence length="190" mass="21106">MATYLSDAEAEKRHSDSSESAETETQLVINILSATQEPLAVVFSRPDLHPHPFSSSVEYEPNRDGIPVLNGSLGAISCRLVAPPIPLHNLGSSGKGLQLGLRSEKEQRVENEADVVDGVTSELFLARVVDVQLSDWKEGQEERTPLLYHRRGYTTCRLDYTGKVKTRVVICRDLPLGAPSQMRRWLHSSQ</sequence>
<evidence type="ECO:0000313" key="4">
    <source>
        <dbReference type="EMBL" id="KAL0061989.1"/>
    </source>
</evidence>
<evidence type="ECO:0000313" key="5">
    <source>
        <dbReference type="Proteomes" id="UP001437256"/>
    </source>
</evidence>
<comment type="caution">
    <text evidence="4">The sequence shown here is derived from an EMBL/GenBank/DDBJ whole genome shotgun (WGS) entry which is preliminary data.</text>
</comment>
<dbReference type="InterPro" id="IPR050268">
    <property type="entry name" value="NADH-dep_flavin_reductase"/>
</dbReference>
<dbReference type="Pfam" id="PF01613">
    <property type="entry name" value="Flavin_Reduct"/>
    <property type="match status" value="1"/>
</dbReference>
<dbReference type="InterPro" id="IPR002563">
    <property type="entry name" value="Flavin_Rdtase-like_dom"/>
</dbReference>
<dbReference type="Gene3D" id="2.30.110.10">
    <property type="entry name" value="Electron Transport, Fmn-binding Protein, Chain A"/>
    <property type="match status" value="1"/>
</dbReference>
<evidence type="ECO:0000256" key="1">
    <source>
        <dbReference type="ARBA" id="ARBA00023002"/>
    </source>
</evidence>
<keyword evidence="5" id="KW-1185">Reference proteome</keyword>
<dbReference type="PANTHER" id="PTHR30466">
    <property type="entry name" value="FLAVIN REDUCTASE"/>
    <property type="match status" value="1"/>
</dbReference>
<evidence type="ECO:0000256" key="2">
    <source>
        <dbReference type="SAM" id="MobiDB-lite"/>
    </source>
</evidence>
<dbReference type="InterPro" id="IPR012349">
    <property type="entry name" value="Split_barrel_FMN-bd"/>
</dbReference>
<dbReference type="PANTHER" id="PTHR30466:SF1">
    <property type="entry name" value="FMN REDUCTASE (NADH) RUTF"/>
    <property type="match status" value="1"/>
</dbReference>
<dbReference type="EMBL" id="JBBXMP010000117">
    <property type="protein sequence ID" value="KAL0061989.1"/>
    <property type="molecule type" value="Genomic_DNA"/>
</dbReference>
<accession>A0ABR2ZM37</accession>
<dbReference type="Proteomes" id="UP001437256">
    <property type="component" value="Unassembled WGS sequence"/>
</dbReference>
<protein>
    <recommendedName>
        <fullName evidence="3">Flavin reductase like domain-containing protein</fullName>
    </recommendedName>
</protein>
<organism evidence="4 5">
    <name type="scientific">Marasmius tenuissimus</name>
    <dbReference type="NCBI Taxonomy" id="585030"/>
    <lineage>
        <taxon>Eukaryota</taxon>
        <taxon>Fungi</taxon>
        <taxon>Dikarya</taxon>
        <taxon>Basidiomycota</taxon>
        <taxon>Agaricomycotina</taxon>
        <taxon>Agaricomycetes</taxon>
        <taxon>Agaricomycetidae</taxon>
        <taxon>Agaricales</taxon>
        <taxon>Marasmiineae</taxon>
        <taxon>Marasmiaceae</taxon>
        <taxon>Marasmius</taxon>
    </lineage>
</organism>
<reference evidence="4 5" key="1">
    <citation type="submission" date="2024-05" db="EMBL/GenBank/DDBJ databases">
        <title>A draft genome resource for the thread blight pathogen Marasmius tenuissimus strain MS-2.</title>
        <authorList>
            <person name="Yulfo-Soto G.E."/>
            <person name="Baruah I.K."/>
            <person name="Amoako-Attah I."/>
            <person name="Bukari Y."/>
            <person name="Meinhardt L.W."/>
            <person name="Bailey B.A."/>
            <person name="Cohen S.P."/>
        </authorList>
    </citation>
    <scope>NUCLEOTIDE SEQUENCE [LARGE SCALE GENOMIC DNA]</scope>
    <source>
        <strain evidence="4 5">MS-2</strain>
    </source>
</reference>
<feature type="region of interest" description="Disordered" evidence="2">
    <location>
        <begin position="1"/>
        <end position="24"/>
    </location>
</feature>
<gene>
    <name evidence="4" type="ORF">AAF712_011144</name>
</gene>
<evidence type="ECO:0000259" key="3">
    <source>
        <dbReference type="Pfam" id="PF01613"/>
    </source>
</evidence>
<dbReference type="SUPFAM" id="SSF50475">
    <property type="entry name" value="FMN-binding split barrel"/>
    <property type="match status" value="1"/>
</dbReference>
<proteinExistence type="predicted"/>
<feature type="domain" description="Flavin reductase like" evidence="3">
    <location>
        <begin position="13"/>
        <end position="155"/>
    </location>
</feature>